<protein>
    <submittedName>
        <fullName evidence="2 3">Uncharacterized protein</fullName>
    </submittedName>
</protein>
<evidence type="ECO:0000313" key="3">
    <source>
        <dbReference type="WBParaSite" id="PgR016_g015_t02"/>
    </source>
</evidence>
<evidence type="ECO:0000313" key="2">
    <source>
        <dbReference type="WBParaSite" id="PgR016_g015_t01"/>
    </source>
</evidence>
<keyword evidence="1" id="KW-1185">Reference proteome</keyword>
<accession>A0A915AVP1</accession>
<dbReference type="WBParaSite" id="PgR016_g015_t02">
    <property type="protein sequence ID" value="PgR016_g015_t02"/>
    <property type="gene ID" value="PgR016_g015"/>
</dbReference>
<evidence type="ECO:0000313" key="1">
    <source>
        <dbReference type="Proteomes" id="UP000887569"/>
    </source>
</evidence>
<reference evidence="2 3" key="1">
    <citation type="submission" date="2022-11" db="UniProtKB">
        <authorList>
            <consortium name="WormBaseParasite"/>
        </authorList>
    </citation>
    <scope>IDENTIFICATION</scope>
</reference>
<dbReference type="AlphaFoldDB" id="A0A915AVP1"/>
<dbReference type="Proteomes" id="UP000887569">
    <property type="component" value="Unplaced"/>
</dbReference>
<organism evidence="1 2">
    <name type="scientific">Parascaris univalens</name>
    <name type="common">Nematode worm</name>
    <dbReference type="NCBI Taxonomy" id="6257"/>
    <lineage>
        <taxon>Eukaryota</taxon>
        <taxon>Metazoa</taxon>
        <taxon>Ecdysozoa</taxon>
        <taxon>Nematoda</taxon>
        <taxon>Chromadorea</taxon>
        <taxon>Rhabditida</taxon>
        <taxon>Spirurina</taxon>
        <taxon>Ascaridomorpha</taxon>
        <taxon>Ascaridoidea</taxon>
        <taxon>Ascarididae</taxon>
        <taxon>Parascaris</taxon>
    </lineage>
</organism>
<proteinExistence type="predicted"/>
<dbReference type="WBParaSite" id="PgR016_g015_t01">
    <property type="protein sequence ID" value="PgR016_g015_t01"/>
    <property type="gene ID" value="PgR016_g015"/>
</dbReference>
<sequence length="93" mass="10501">MQTLPTLWPFSHHPLVRHNACAFSVCNIDKTHAYFIVYFPFTSTCQHDLLSLRGHSRIQISSSAPAEIEPLERIEISTAVSTKFDAFPVSIPM</sequence>
<name>A0A915AVP1_PARUN</name>